<organism evidence="2 3">
    <name type="scientific">Cetraspora pellucida</name>
    <dbReference type="NCBI Taxonomy" id="1433469"/>
    <lineage>
        <taxon>Eukaryota</taxon>
        <taxon>Fungi</taxon>
        <taxon>Fungi incertae sedis</taxon>
        <taxon>Mucoromycota</taxon>
        <taxon>Glomeromycotina</taxon>
        <taxon>Glomeromycetes</taxon>
        <taxon>Diversisporales</taxon>
        <taxon>Gigasporaceae</taxon>
        <taxon>Cetraspora</taxon>
    </lineage>
</organism>
<comment type="caution">
    <text evidence="2">The sequence shown here is derived from an EMBL/GenBank/DDBJ whole genome shotgun (WGS) entry which is preliminary data.</text>
</comment>
<protein>
    <submittedName>
        <fullName evidence="2">2928_t:CDS:1</fullName>
    </submittedName>
</protein>
<feature type="signal peptide" evidence="1">
    <location>
        <begin position="1"/>
        <end position="24"/>
    </location>
</feature>
<evidence type="ECO:0000313" key="3">
    <source>
        <dbReference type="Proteomes" id="UP000789759"/>
    </source>
</evidence>
<name>A0A9N9EJE4_9GLOM</name>
<keyword evidence="1" id="KW-0732">Signal</keyword>
<dbReference type="AlphaFoldDB" id="A0A9N9EJE4"/>
<gene>
    <name evidence="2" type="ORF">CPELLU_LOCUS10590</name>
</gene>
<proteinExistence type="predicted"/>
<sequence length="335" mass="37639">MILRVFRIFIIAIIFLTLPSCIHSQSSRNLSVALLLPHQIHLKSTSLTSNSALAYKFYFTTNHVPFFMINAFKSQNDTKAAFDFTVAILGLVEYNDTIGIKDSKSLYSFIGKDQLWSNIKKTEETNGLKGIETTLIAHDLPGSIDVFNATISAYATGNTTTINKNGITLKPSQIKYSFEFNNFPYIYQNSKISIIKMIFSESVFTYNNSTAYASDYGKFEWDPTILADSKKVDIQLDQKIIFQKNHTFENITADNSSSVQAYSTLKEIAFKVQAIQPKNVLWDPQFDINDPNDNSVNKGNTNDASRLIGLFGVDYVIRKVGLVLTIIVTSGFLFI</sequence>
<dbReference type="Proteomes" id="UP000789759">
    <property type="component" value="Unassembled WGS sequence"/>
</dbReference>
<dbReference type="EMBL" id="CAJVQA010008799">
    <property type="protein sequence ID" value="CAG8677298.1"/>
    <property type="molecule type" value="Genomic_DNA"/>
</dbReference>
<keyword evidence="3" id="KW-1185">Reference proteome</keyword>
<dbReference type="OrthoDB" id="2117518at2759"/>
<evidence type="ECO:0000313" key="2">
    <source>
        <dbReference type="EMBL" id="CAG8677298.1"/>
    </source>
</evidence>
<accession>A0A9N9EJE4</accession>
<feature type="chain" id="PRO_5040500117" evidence="1">
    <location>
        <begin position="25"/>
        <end position="335"/>
    </location>
</feature>
<evidence type="ECO:0000256" key="1">
    <source>
        <dbReference type="SAM" id="SignalP"/>
    </source>
</evidence>
<reference evidence="2" key="1">
    <citation type="submission" date="2021-06" db="EMBL/GenBank/DDBJ databases">
        <authorList>
            <person name="Kallberg Y."/>
            <person name="Tangrot J."/>
            <person name="Rosling A."/>
        </authorList>
    </citation>
    <scope>NUCLEOTIDE SEQUENCE</scope>
    <source>
        <strain evidence="2">FL966</strain>
    </source>
</reference>